<gene>
    <name evidence="2" type="ORF">QTN89_26865</name>
</gene>
<dbReference type="Gene3D" id="3.40.50.360">
    <property type="match status" value="1"/>
</dbReference>
<accession>A0ABT7PRG1</accession>
<dbReference type="GO" id="GO:0016491">
    <property type="term" value="F:oxidoreductase activity"/>
    <property type="evidence" value="ECO:0007669"/>
    <property type="project" value="UniProtKB-KW"/>
</dbReference>
<keyword evidence="3" id="KW-1185">Reference proteome</keyword>
<dbReference type="InterPro" id="IPR029039">
    <property type="entry name" value="Flavoprotein-like_sf"/>
</dbReference>
<evidence type="ECO:0000313" key="2">
    <source>
        <dbReference type="EMBL" id="MDM4019105.1"/>
    </source>
</evidence>
<evidence type="ECO:0000259" key="1">
    <source>
        <dbReference type="Pfam" id="PF03358"/>
    </source>
</evidence>
<feature type="domain" description="NADPH-dependent FMN reductase-like" evidence="1">
    <location>
        <begin position="2"/>
        <end position="142"/>
    </location>
</feature>
<keyword evidence="2" id="KW-0560">Oxidoreductase</keyword>
<dbReference type="EMBL" id="JASZZN010000031">
    <property type="protein sequence ID" value="MDM4019105.1"/>
    <property type="molecule type" value="Genomic_DNA"/>
</dbReference>
<sequence>MILVISASLNPGSRSRILANAAKSLLENDHQDVATFDLAQTPLPFCDGASAYGDPNVIELGKLIEAANAIIIASPVYNFDVNAAIKNAVELTGKKWTGKVVAMMLAAGGAGSYMSAMGLANSLMLDFRCFIVPRFVYALGDAFEGNEISDENIQARVGQMVQETIRLAEALK</sequence>
<dbReference type="InterPro" id="IPR050712">
    <property type="entry name" value="NAD(P)H-dep_reductase"/>
</dbReference>
<dbReference type="Proteomes" id="UP001239462">
    <property type="component" value="Unassembled WGS sequence"/>
</dbReference>
<dbReference type="PANTHER" id="PTHR30543">
    <property type="entry name" value="CHROMATE REDUCTASE"/>
    <property type="match status" value="1"/>
</dbReference>
<reference evidence="2 3" key="1">
    <citation type="submission" date="2023-06" db="EMBL/GenBank/DDBJ databases">
        <title>Roseiconus lacunae JC819 isolated from Gulf of Mannar region, Tamil Nadu.</title>
        <authorList>
            <person name="Pk S."/>
            <person name="Ch S."/>
            <person name="Ch V.R."/>
        </authorList>
    </citation>
    <scope>NUCLEOTIDE SEQUENCE [LARGE SCALE GENOMIC DNA]</scope>
    <source>
        <strain evidence="2 3">JC819</strain>
    </source>
</reference>
<dbReference type="SUPFAM" id="SSF52218">
    <property type="entry name" value="Flavoproteins"/>
    <property type="match status" value="1"/>
</dbReference>
<organism evidence="2 3">
    <name type="scientific">Roseiconus lacunae</name>
    <dbReference type="NCBI Taxonomy" id="2605694"/>
    <lineage>
        <taxon>Bacteria</taxon>
        <taxon>Pseudomonadati</taxon>
        <taxon>Planctomycetota</taxon>
        <taxon>Planctomycetia</taxon>
        <taxon>Pirellulales</taxon>
        <taxon>Pirellulaceae</taxon>
        <taxon>Roseiconus</taxon>
    </lineage>
</organism>
<comment type="caution">
    <text evidence="2">The sequence shown here is derived from an EMBL/GenBank/DDBJ whole genome shotgun (WGS) entry which is preliminary data.</text>
</comment>
<dbReference type="EC" id="1.-.-.-" evidence="2"/>
<dbReference type="RefSeq" id="WP_289167159.1">
    <property type="nucleotide sequence ID" value="NZ_JASZZN010000031.1"/>
</dbReference>
<proteinExistence type="predicted"/>
<dbReference type="InterPro" id="IPR005025">
    <property type="entry name" value="FMN_Rdtase-like_dom"/>
</dbReference>
<dbReference type="Pfam" id="PF03358">
    <property type="entry name" value="FMN_red"/>
    <property type="match status" value="1"/>
</dbReference>
<evidence type="ECO:0000313" key="3">
    <source>
        <dbReference type="Proteomes" id="UP001239462"/>
    </source>
</evidence>
<name>A0ABT7PRG1_9BACT</name>
<dbReference type="PANTHER" id="PTHR30543:SF28">
    <property type="entry name" value="NADPH-DEPENDENT FMN REDUCTASE-LIKE DOMAIN-CONTAINING PROTEIN"/>
    <property type="match status" value="1"/>
</dbReference>
<protein>
    <submittedName>
        <fullName evidence="2">NAD(P)H-dependent oxidoreductase</fullName>
        <ecNumber evidence="2">1.-.-.-</ecNumber>
    </submittedName>
</protein>